<gene>
    <name evidence="2" type="primary">ybgE</name>
    <name evidence="2" type="ORF">Sant_2764</name>
</gene>
<dbReference type="RefSeq" id="WP_025422933.1">
    <property type="nucleotide sequence ID" value="NZ_CAUIKD010000162.1"/>
</dbReference>
<keyword evidence="1" id="KW-1133">Transmembrane helix</keyword>
<reference evidence="2 3" key="1">
    <citation type="journal article" date="2014" name="Genome Biol. Evol.">
        <title>Genome degeneration and adaptation in a nascent stage of symbiosis.</title>
        <authorList>
            <person name="Oakeson K.F."/>
            <person name="Gil R."/>
            <person name="Clayton A.L."/>
            <person name="Dunn D.M."/>
            <person name="von Niederhausern A.C."/>
            <person name="Hamil C."/>
            <person name="Aoyagi A."/>
            <person name="Duval B."/>
            <person name="Baca A."/>
            <person name="Silva F.J."/>
            <person name="Vallier A."/>
            <person name="Jackson D.G."/>
            <person name="Latorre A."/>
            <person name="Weiss R.B."/>
            <person name="Heddi A."/>
            <person name="Moya A."/>
            <person name="Dale C."/>
        </authorList>
    </citation>
    <scope>NUCLEOTIDE SEQUENCE [LARGE SCALE GENOMIC DNA]</scope>
    <source>
        <strain evidence="2 3">HS1</strain>
    </source>
</reference>
<protein>
    <submittedName>
        <fullName evidence="2">Cyd operon protein</fullName>
    </submittedName>
</protein>
<dbReference type="KEGG" id="sod:Sant_2764"/>
<name>W0HZZ5_9GAMM</name>
<keyword evidence="3" id="KW-1185">Reference proteome</keyword>
<dbReference type="InterPro" id="IPR011846">
    <property type="entry name" value="Cyd_oper_YbgE"/>
</dbReference>
<keyword evidence="1" id="KW-0812">Transmembrane</keyword>
<feature type="transmembrane region" description="Helical" evidence="1">
    <location>
        <begin position="20"/>
        <end position="37"/>
    </location>
</feature>
<dbReference type="PATRIC" id="fig|1239307.3.peg.3078"/>
<dbReference type="Proteomes" id="UP000019028">
    <property type="component" value="Chromosome"/>
</dbReference>
<accession>W0HZZ5</accession>
<dbReference type="NCBIfam" id="NF007881">
    <property type="entry name" value="PRK10588.1"/>
    <property type="match status" value="1"/>
</dbReference>
<organism evidence="2 3">
    <name type="scientific">Sodalis praecaptivus</name>
    <dbReference type="NCBI Taxonomy" id="1239307"/>
    <lineage>
        <taxon>Bacteria</taxon>
        <taxon>Pseudomonadati</taxon>
        <taxon>Pseudomonadota</taxon>
        <taxon>Gammaproteobacteria</taxon>
        <taxon>Enterobacterales</taxon>
        <taxon>Bruguierivoracaceae</taxon>
        <taxon>Sodalis</taxon>
    </lineage>
</organism>
<dbReference type="NCBIfam" id="TIGR02112">
    <property type="entry name" value="cyd_oper_ybgE"/>
    <property type="match status" value="1"/>
</dbReference>
<dbReference type="Pfam" id="PF09600">
    <property type="entry name" value="Cyd_oper_YbgE"/>
    <property type="match status" value="1"/>
</dbReference>
<dbReference type="AlphaFoldDB" id="W0HZZ5"/>
<feature type="transmembrane region" description="Helical" evidence="1">
    <location>
        <begin position="78"/>
        <end position="97"/>
    </location>
</feature>
<evidence type="ECO:0000313" key="3">
    <source>
        <dbReference type="Proteomes" id="UP000019028"/>
    </source>
</evidence>
<sequence length="98" mass="10926">MTGQTLAALYDLTDKRPLRALSLVMALTLAGCVFWTPSRFAAQTSPLSWWQGMVIVWAVCAGVVHGTGFRPRRLRWRLVFLPLPAMLVMIGALIYSFS</sequence>
<evidence type="ECO:0000313" key="2">
    <source>
        <dbReference type="EMBL" id="AHF77790.1"/>
    </source>
</evidence>
<proteinExistence type="predicted"/>
<dbReference type="HOGENOM" id="CLU_156555_2_0_6"/>
<feature type="transmembrane region" description="Helical" evidence="1">
    <location>
        <begin position="49"/>
        <end position="66"/>
    </location>
</feature>
<dbReference type="EMBL" id="CP006569">
    <property type="protein sequence ID" value="AHF77790.1"/>
    <property type="molecule type" value="Genomic_DNA"/>
</dbReference>
<evidence type="ECO:0000256" key="1">
    <source>
        <dbReference type="SAM" id="Phobius"/>
    </source>
</evidence>
<keyword evidence="1" id="KW-0472">Membrane</keyword>
<dbReference type="OrthoDB" id="5298003at2"/>